<keyword evidence="3" id="KW-1185">Reference proteome</keyword>
<comment type="caution">
    <text evidence="2">The sequence shown here is derived from an EMBL/GenBank/DDBJ whole genome shotgun (WGS) entry which is preliminary data.</text>
</comment>
<evidence type="ECO:0000313" key="3">
    <source>
        <dbReference type="Proteomes" id="UP000048984"/>
    </source>
</evidence>
<proteinExistence type="predicted"/>
<dbReference type="InterPro" id="IPR006429">
    <property type="entry name" value="Phage_lambda_portal"/>
</dbReference>
<dbReference type="GO" id="GO:0019068">
    <property type="term" value="P:virion assembly"/>
    <property type="evidence" value="ECO:0007669"/>
    <property type="project" value="InterPro"/>
</dbReference>
<name>A0A0P6VZV0_9HYPH</name>
<accession>A0A0P6VZV0</accession>
<dbReference type="STRING" id="665126.ABB55_08520"/>
<evidence type="ECO:0000313" key="2">
    <source>
        <dbReference type="EMBL" id="KPL52270.1"/>
    </source>
</evidence>
<evidence type="ECO:0000256" key="1">
    <source>
        <dbReference type="SAM" id="MobiDB-lite"/>
    </source>
</evidence>
<gene>
    <name evidence="2" type="ORF">ABB55_08520</name>
</gene>
<dbReference type="AlphaFoldDB" id="A0A0P6VZV0"/>
<reference evidence="2 3" key="1">
    <citation type="submission" date="2015-09" db="EMBL/GenBank/DDBJ databases">
        <authorList>
            <person name="Jackson K.R."/>
            <person name="Lunt B.L."/>
            <person name="Fisher J.N.B."/>
            <person name="Gardner A.V."/>
            <person name="Bailey M.E."/>
            <person name="Deus L.M."/>
            <person name="Earl A.S."/>
            <person name="Gibby P.D."/>
            <person name="Hartmann K.A."/>
            <person name="Liu J.E."/>
            <person name="Manci A.M."/>
            <person name="Nielsen D.A."/>
            <person name="Solomon M.B."/>
            <person name="Breakwell D.P."/>
            <person name="Burnett S.H."/>
            <person name="Grose J.H."/>
        </authorList>
    </citation>
    <scope>NUCLEOTIDE SEQUENCE [LARGE SCALE GENOMIC DNA]</scope>
    <source>
        <strain evidence="2 3">16</strain>
    </source>
</reference>
<dbReference type="EMBL" id="LJYW01000001">
    <property type="protein sequence ID" value="KPL52270.1"/>
    <property type="molecule type" value="Genomic_DNA"/>
</dbReference>
<feature type="region of interest" description="Disordered" evidence="1">
    <location>
        <begin position="495"/>
        <end position="517"/>
    </location>
</feature>
<dbReference type="NCBIfam" id="TIGR01539">
    <property type="entry name" value="portal_lambda"/>
    <property type="match status" value="1"/>
</dbReference>
<dbReference type="RefSeq" id="WP_054358433.1">
    <property type="nucleotide sequence ID" value="NZ_LJYW01000001.1"/>
</dbReference>
<dbReference type="GO" id="GO:0005198">
    <property type="term" value="F:structural molecule activity"/>
    <property type="evidence" value="ECO:0007669"/>
    <property type="project" value="InterPro"/>
</dbReference>
<dbReference type="Pfam" id="PF05136">
    <property type="entry name" value="Phage_portal_2"/>
    <property type="match status" value="1"/>
</dbReference>
<sequence>MPATWLDHLIGYFAPGAGERRLIERAKLEARIRSYAGANKNRQSGGWTPKGASANAELSVSLPALRNRMRDLVRNNPHAAKAVSTIVVHAIGTGIVPRAKTGNKGRDRKIMAEWDTWTKSCHSKGLLDFYGLQTLVCREFIEAGEVLIRKRIRRGTSAAVPLELQVLEADLLDTSRDGPVGNGVTAYQGIEQDASDRPSGYWLFPRHPGDSGTWSLEANGFRSLRVPAAEIAHVFEMRRDQSRGEPWGVAAIAGLRDLDDYRDSEMMRKKIEACAVGVVTGGDETDMGVGIPLDDSEAAALRGVYDSSGATVDRFEPGMFLYARGGKQITFNSPAATGSYEAYKRASLQDIAAGFRVPYELLSGDLAHVSYISGRLGLQEFYRLVEVIQWQILVPAFCQRVWDWFCEVAYTAGKIPLASVPVEWAPPRMPAVDPMKQAMADVIDLRAGLRSHAEIVQERGRPPSDVLAEIAEFNAAVDAAGIVLDSDPRKVAKSGASQVAEAVATDPGTPGGRSEAS</sequence>
<dbReference type="Proteomes" id="UP000048984">
    <property type="component" value="Unassembled WGS sequence"/>
</dbReference>
<evidence type="ECO:0008006" key="4">
    <source>
        <dbReference type="Google" id="ProtNLM"/>
    </source>
</evidence>
<protein>
    <recommendedName>
        <fullName evidence="4">Portal protein</fullName>
    </recommendedName>
</protein>
<organism evidence="2 3">
    <name type="scientific">Prosthecodimorpha hirschii</name>
    <dbReference type="NCBI Taxonomy" id="665126"/>
    <lineage>
        <taxon>Bacteria</taxon>
        <taxon>Pseudomonadati</taxon>
        <taxon>Pseudomonadota</taxon>
        <taxon>Alphaproteobacteria</taxon>
        <taxon>Hyphomicrobiales</taxon>
        <taxon>Ancalomicrobiaceae</taxon>
        <taxon>Prosthecodimorpha</taxon>
    </lineage>
</organism>
<reference evidence="2 3" key="2">
    <citation type="submission" date="2015-10" db="EMBL/GenBank/DDBJ databases">
        <title>Draft Genome Sequence of Prosthecomicrobium hirschii ATCC 27832.</title>
        <authorList>
            <person name="Daniel J."/>
            <person name="Givan S.A."/>
            <person name="Brun Y.V."/>
            <person name="Brown P.J."/>
        </authorList>
    </citation>
    <scope>NUCLEOTIDE SEQUENCE [LARGE SCALE GENOMIC DNA]</scope>
    <source>
        <strain evidence="2 3">16</strain>
    </source>
</reference>